<accession>A0A061R194</accession>
<proteinExistence type="predicted"/>
<protein>
    <submittedName>
        <fullName evidence="2">Uncharacterized protein</fullName>
    </submittedName>
</protein>
<name>A0A061R194_9CHLO</name>
<evidence type="ECO:0000256" key="1">
    <source>
        <dbReference type="SAM" id="SignalP"/>
    </source>
</evidence>
<keyword evidence="1" id="KW-0732">Signal</keyword>
<feature type="non-terminal residue" evidence="2">
    <location>
        <position position="1"/>
    </location>
</feature>
<evidence type="ECO:0000313" key="2">
    <source>
        <dbReference type="EMBL" id="JAC64514.1"/>
    </source>
</evidence>
<sequence>FFLLYMPFSLFVIAAYSGDWHWPMPLPQIVLLAPGILLDHPKGKETWRKGHGARGCPIAPETLRLPSPGARRRSTDRCSFPTCLLRRP</sequence>
<feature type="chain" id="PRO_5001609296" evidence="1">
    <location>
        <begin position="18"/>
        <end position="88"/>
    </location>
</feature>
<reference evidence="2" key="1">
    <citation type="submission" date="2014-05" db="EMBL/GenBank/DDBJ databases">
        <title>The transcriptome of the halophilic microalga Tetraselmis sp. GSL018 isolated from the Great Salt Lake, Utah.</title>
        <authorList>
            <person name="Jinkerson R.E."/>
            <person name="D'Adamo S."/>
            <person name="Posewitz M.C."/>
        </authorList>
    </citation>
    <scope>NUCLEOTIDE SEQUENCE</scope>
    <source>
        <strain evidence="2">GSL018</strain>
    </source>
</reference>
<dbReference type="EMBL" id="GBEZ01022323">
    <property type="protein sequence ID" value="JAC64514.1"/>
    <property type="molecule type" value="Transcribed_RNA"/>
</dbReference>
<organism evidence="2">
    <name type="scientific">Tetraselmis sp. GSL018</name>
    <dbReference type="NCBI Taxonomy" id="582737"/>
    <lineage>
        <taxon>Eukaryota</taxon>
        <taxon>Viridiplantae</taxon>
        <taxon>Chlorophyta</taxon>
        <taxon>core chlorophytes</taxon>
        <taxon>Chlorodendrophyceae</taxon>
        <taxon>Chlorodendrales</taxon>
        <taxon>Chlorodendraceae</taxon>
        <taxon>Tetraselmis</taxon>
    </lineage>
</organism>
<gene>
    <name evidence="2" type="ORF">TSPGSL018_18164</name>
</gene>
<dbReference type="AlphaFoldDB" id="A0A061R194"/>
<feature type="signal peptide" evidence="1">
    <location>
        <begin position="1"/>
        <end position="17"/>
    </location>
</feature>